<dbReference type="PANTHER" id="PTHR33420">
    <property type="entry name" value="FIMBRIAL SUBUNIT ELFA-RELATED"/>
    <property type="match status" value="1"/>
</dbReference>
<dbReference type="EMBL" id="CP006569">
    <property type="protein sequence ID" value="AHF77003.1"/>
    <property type="molecule type" value="Genomic_DNA"/>
</dbReference>
<evidence type="ECO:0000259" key="6">
    <source>
        <dbReference type="Pfam" id="PF00419"/>
    </source>
</evidence>
<evidence type="ECO:0000256" key="3">
    <source>
        <dbReference type="ARBA" id="ARBA00022729"/>
    </source>
</evidence>
<keyword evidence="8" id="KW-1185">Reference proteome</keyword>
<evidence type="ECO:0000313" key="7">
    <source>
        <dbReference type="EMBL" id="AHF77003.1"/>
    </source>
</evidence>
<name>W0HXY7_9GAMM</name>
<keyword evidence="3 5" id="KW-0732">Signal</keyword>
<feature type="domain" description="Fimbrial-type adhesion" evidence="6">
    <location>
        <begin position="33"/>
        <end position="184"/>
    </location>
</feature>
<feature type="chain" id="PRO_5004790177" evidence="5">
    <location>
        <begin position="27"/>
        <end position="184"/>
    </location>
</feature>
<dbReference type="InterPro" id="IPR000259">
    <property type="entry name" value="Adhesion_dom_fimbrial"/>
</dbReference>
<dbReference type="RefSeq" id="WP_025422135.1">
    <property type="nucleotide sequence ID" value="NZ_CP006569.1"/>
</dbReference>
<feature type="signal peptide" evidence="5">
    <location>
        <begin position="1"/>
        <end position="26"/>
    </location>
</feature>
<dbReference type="InterPro" id="IPR008966">
    <property type="entry name" value="Adhesion_dom_sf"/>
</dbReference>
<dbReference type="InterPro" id="IPR036937">
    <property type="entry name" value="Adhesion_dom_fimbrial_sf"/>
</dbReference>
<evidence type="ECO:0000256" key="5">
    <source>
        <dbReference type="SAM" id="SignalP"/>
    </source>
</evidence>
<dbReference type="InterPro" id="IPR050263">
    <property type="entry name" value="Bact_Fimbrial_Adh_Pro"/>
</dbReference>
<dbReference type="Proteomes" id="UP000019028">
    <property type="component" value="Chromosome"/>
</dbReference>
<keyword evidence="4" id="KW-0281">Fimbrium</keyword>
<protein>
    <submittedName>
        <fullName evidence="7">Putative fimbrial subunit</fullName>
    </submittedName>
</protein>
<evidence type="ECO:0000256" key="2">
    <source>
        <dbReference type="ARBA" id="ARBA00006671"/>
    </source>
</evidence>
<dbReference type="Pfam" id="PF00419">
    <property type="entry name" value="Fimbrial"/>
    <property type="match status" value="1"/>
</dbReference>
<comment type="subcellular location">
    <subcellularLocation>
        <location evidence="1">Fimbrium</location>
    </subcellularLocation>
</comment>
<dbReference type="SUPFAM" id="SSF49401">
    <property type="entry name" value="Bacterial adhesins"/>
    <property type="match status" value="1"/>
</dbReference>
<reference evidence="7 8" key="1">
    <citation type="journal article" date="2014" name="Genome Biol. Evol.">
        <title>Genome degeneration and adaptation in a nascent stage of symbiosis.</title>
        <authorList>
            <person name="Oakeson K.F."/>
            <person name="Gil R."/>
            <person name="Clayton A.L."/>
            <person name="Dunn D.M."/>
            <person name="von Niederhausern A.C."/>
            <person name="Hamil C."/>
            <person name="Aoyagi A."/>
            <person name="Duval B."/>
            <person name="Baca A."/>
            <person name="Silva F.J."/>
            <person name="Vallier A."/>
            <person name="Jackson D.G."/>
            <person name="Latorre A."/>
            <person name="Weiss R.B."/>
            <person name="Heddi A."/>
            <person name="Moya A."/>
            <person name="Dale C."/>
        </authorList>
    </citation>
    <scope>NUCLEOTIDE SEQUENCE [LARGE SCALE GENOMIC DNA]</scope>
    <source>
        <strain evidence="7 8">HS1</strain>
    </source>
</reference>
<organism evidence="7 8">
    <name type="scientific">Sodalis praecaptivus</name>
    <dbReference type="NCBI Taxonomy" id="1239307"/>
    <lineage>
        <taxon>Bacteria</taxon>
        <taxon>Pseudomonadati</taxon>
        <taxon>Pseudomonadota</taxon>
        <taxon>Gammaproteobacteria</taxon>
        <taxon>Enterobacterales</taxon>
        <taxon>Bruguierivoracaceae</taxon>
        <taxon>Sodalis</taxon>
    </lineage>
</organism>
<dbReference type="GO" id="GO:0043709">
    <property type="term" value="P:cell adhesion involved in single-species biofilm formation"/>
    <property type="evidence" value="ECO:0007669"/>
    <property type="project" value="TreeGrafter"/>
</dbReference>
<evidence type="ECO:0000256" key="1">
    <source>
        <dbReference type="ARBA" id="ARBA00004561"/>
    </source>
</evidence>
<dbReference type="PATRIC" id="fig|1239307.3.peg.2152"/>
<accession>W0HXY7</accession>
<dbReference type="KEGG" id="sod:Sant_1951"/>
<dbReference type="HOGENOM" id="CLU_1467288_0_0_6"/>
<dbReference type="Gene3D" id="2.60.40.1090">
    <property type="entry name" value="Fimbrial-type adhesion domain"/>
    <property type="match status" value="1"/>
</dbReference>
<evidence type="ECO:0000313" key="8">
    <source>
        <dbReference type="Proteomes" id="UP000019028"/>
    </source>
</evidence>
<sequence length="184" mass="18529">MSLIVRKNTLGLIIGSLLATTGLAHAADTAQIDITATVEANTCTLESGSKQQGVDLGHVAIDKLKAGTTPEKAFSLQLTGCSDSASKVIVTSTSEAAAEGSDAFKVTDAASETDAKGVGVKIMGGDDTKTTLVPGGEGVEYNLDLTGGNDIPLDFTAQLVTVGDVNAVSAGAVNGAVTLNLEYQ</sequence>
<gene>
    <name evidence="7" type="ORF">Sant_1951</name>
</gene>
<evidence type="ECO:0000256" key="4">
    <source>
        <dbReference type="ARBA" id="ARBA00023263"/>
    </source>
</evidence>
<dbReference type="PANTHER" id="PTHR33420:SF3">
    <property type="entry name" value="FIMBRIAL SUBUNIT ELFA"/>
    <property type="match status" value="1"/>
</dbReference>
<proteinExistence type="inferred from homology"/>
<dbReference type="AlphaFoldDB" id="W0HXY7"/>
<comment type="similarity">
    <text evidence="2">Belongs to the fimbrial protein family.</text>
</comment>
<dbReference type="GO" id="GO:0009289">
    <property type="term" value="C:pilus"/>
    <property type="evidence" value="ECO:0007669"/>
    <property type="project" value="UniProtKB-SubCell"/>
</dbReference>